<dbReference type="STRING" id="695939.SAMN00790413_00292"/>
<sequence length="53" mass="5854">MNKPVDPIVRKVLDDLYPSGAVKVARDLQVAFTGMTTSMKSAGEVLRRLGKHR</sequence>
<keyword evidence="2" id="KW-1185">Reference proteome</keyword>
<name>A0A1W1V6W5_9DEIO</name>
<accession>A0A1W1V6W5</accession>
<proteinExistence type="predicted"/>
<evidence type="ECO:0000313" key="1">
    <source>
        <dbReference type="EMBL" id="SMB89169.1"/>
    </source>
</evidence>
<evidence type="ECO:0000313" key="2">
    <source>
        <dbReference type="Proteomes" id="UP000192582"/>
    </source>
</evidence>
<gene>
    <name evidence="1" type="ORF">SAMN00790413_00292</name>
</gene>
<protein>
    <submittedName>
        <fullName evidence="1">Uncharacterized protein</fullName>
    </submittedName>
</protein>
<reference evidence="1 2" key="1">
    <citation type="submission" date="2017-04" db="EMBL/GenBank/DDBJ databases">
        <authorList>
            <person name="Afonso C.L."/>
            <person name="Miller P.J."/>
            <person name="Scott M.A."/>
            <person name="Spackman E."/>
            <person name="Goraichik I."/>
            <person name="Dimitrov K.M."/>
            <person name="Suarez D.L."/>
            <person name="Swayne D.E."/>
        </authorList>
    </citation>
    <scope>NUCLEOTIDE SEQUENCE [LARGE SCALE GENOMIC DNA]</scope>
    <source>
        <strain evidence="1 2">KR-140</strain>
    </source>
</reference>
<dbReference type="EMBL" id="FWWU01000009">
    <property type="protein sequence ID" value="SMB89169.1"/>
    <property type="molecule type" value="Genomic_DNA"/>
</dbReference>
<dbReference type="RefSeq" id="WP_170928656.1">
    <property type="nucleotide sequence ID" value="NZ_FWWU01000009.1"/>
</dbReference>
<dbReference type="AlphaFoldDB" id="A0A1W1V6W5"/>
<organism evidence="1 2">
    <name type="scientific">Deinococcus hopiensis KR-140</name>
    <dbReference type="NCBI Taxonomy" id="695939"/>
    <lineage>
        <taxon>Bacteria</taxon>
        <taxon>Thermotogati</taxon>
        <taxon>Deinococcota</taxon>
        <taxon>Deinococci</taxon>
        <taxon>Deinococcales</taxon>
        <taxon>Deinococcaceae</taxon>
        <taxon>Deinococcus</taxon>
    </lineage>
</organism>
<dbReference type="Proteomes" id="UP000192582">
    <property type="component" value="Unassembled WGS sequence"/>
</dbReference>